<name>A0A8B8B1S4_CRAVI</name>
<dbReference type="Pfam" id="PF15236">
    <property type="entry name" value="CCDC66"/>
    <property type="match status" value="1"/>
</dbReference>
<feature type="compositionally biased region" description="Basic residues" evidence="2">
    <location>
        <begin position="1084"/>
        <end position="1095"/>
    </location>
</feature>
<feature type="region of interest" description="Disordered" evidence="2">
    <location>
        <begin position="615"/>
        <end position="760"/>
    </location>
</feature>
<feature type="compositionally biased region" description="Polar residues" evidence="2">
    <location>
        <begin position="35"/>
        <end position="46"/>
    </location>
</feature>
<dbReference type="GO" id="GO:0008017">
    <property type="term" value="F:microtubule binding"/>
    <property type="evidence" value="ECO:0007669"/>
    <property type="project" value="TreeGrafter"/>
</dbReference>
<feature type="domain" description="CCDC66" evidence="3">
    <location>
        <begin position="768"/>
        <end position="910"/>
    </location>
</feature>
<feature type="compositionally biased region" description="Basic and acidic residues" evidence="2">
    <location>
        <begin position="489"/>
        <end position="498"/>
    </location>
</feature>
<dbReference type="PANTHER" id="PTHR22736">
    <property type="entry name" value="COILED-COIL DOMAIN-CONTAINING PROTEIN 66"/>
    <property type="match status" value="1"/>
</dbReference>
<feature type="compositionally biased region" description="Basic and acidic residues" evidence="2">
    <location>
        <begin position="103"/>
        <end position="120"/>
    </location>
</feature>
<feature type="region of interest" description="Disordered" evidence="2">
    <location>
        <begin position="151"/>
        <end position="370"/>
    </location>
</feature>
<feature type="compositionally biased region" description="Basic and acidic residues" evidence="2">
    <location>
        <begin position="1068"/>
        <end position="1083"/>
    </location>
</feature>
<feature type="compositionally biased region" description="Polar residues" evidence="2">
    <location>
        <begin position="659"/>
        <end position="671"/>
    </location>
</feature>
<reference evidence="5" key="1">
    <citation type="submission" date="2025-08" db="UniProtKB">
        <authorList>
            <consortium name="RefSeq"/>
        </authorList>
    </citation>
    <scope>IDENTIFICATION</scope>
    <source>
        <tissue evidence="5">Whole sample</tissue>
    </source>
</reference>
<dbReference type="GO" id="GO:0060271">
    <property type="term" value="P:cilium assembly"/>
    <property type="evidence" value="ECO:0007669"/>
    <property type="project" value="TreeGrafter"/>
</dbReference>
<dbReference type="RefSeq" id="XP_022297365.1">
    <property type="nucleotide sequence ID" value="XM_022441657.1"/>
</dbReference>
<evidence type="ECO:0000313" key="4">
    <source>
        <dbReference type="Proteomes" id="UP000694844"/>
    </source>
</evidence>
<feature type="compositionally biased region" description="Basic residues" evidence="2">
    <location>
        <begin position="499"/>
        <end position="517"/>
    </location>
</feature>
<sequence length="1389" mass="162939">MNYGLLNFKAQNGKPGIFWTNEQSKRTTKKEGSFRANSAPTNSVESSRPVDYKTRKQPFEIRHHPKNYDRIEPEVDNILKPLPDEKQHEAEKPKKPVKNFIQKNREKAGRGKKVKGDEKNGTVTLTQDQLDAILASVGKVASGEEEKLKISIDSKNHEVTIESPRRRDYDGETEKHYRDRSEKENGHSKSRKDRRKKENDSIYALVGGDTNRSKKDREKRVDRDSSDEREHHHHHRRSRDDSRERDRRSDREQSEERNHRRDRKSRDDSGDRDHSRERYKRSHDRDRNHGRERHPSYDPDYDRKKKQEDSSDRILKDLRLKAEEQLQKSRDSDRFREAKVKDSESRDSKKPDSNHLSPHDLNIDPISPREIAGIPVTLPWKHMTKAERRRLMIAREKVIAEAEKKKEQDGKSKWREMVKEETEKLQTTKKKDKRRRSLSLSPSREDSRERRRSSSRDRHERSRERRHDRRSPSDDRRGSRSRERRRRSHSDERRDSRSRERRHHRESHSRERRHSRERSRDDSADRSRHRSHRRSPSPPPRQEDKLSSTSVATGSSTRPPTNMTLAEKKKLQWEKERAESQVGYTPWGRPGAGAPLRTRSGKLAADYRARQVFHKEDYPDTIDEESEAVNQNSSQNASETTKHKKERKNRPQREEVQRNEQPAVTGTSSRNVPAAMRSSFVLGQIAPDTERFENTKEQERQQWLKDLERQREEKREQQIKDYESTQRGADTWADKFSNDYKPARLPDQPPETLRREDVGAGVETTRISSAPVNVGQSQQEDDEDKTYIRGQNVYMDPVTKKELEDKRQRQLEHQRAVMEQVQEKQRLKQLERDRKMAEDAEEERKLQVERDRLQRQYEVDQNKLKVRELKRQEEVERLKAAMDEAHEKAMREKYSRRMQHLEQGGHDTTQLKAHLAAVLGEDSTEGEAPTNRHGYETLRNTQSIAKITPRGGELRNDVNHIVPSQVPGLDLELSPRVLLAGSPTNAQYTQKDSYHDPAYTENRVLTPNKYRHHGHHTAEFGTQTGMKAPDLLDTDRDEEISRETRREVTDVGIMYKFVNGKRVRVKSAPREELQKNREVPENTRKKKVEKNKGKKLWNYQNKESKRPVKQSERDPLYQKKKEESRLRRQHREQQLLEMVEKNRDIIPTERHTRTPGHSRDHSPVSDGGRTPRSTRKEYSVYSVRRARSHSPDRSESRTATRTLERAESPANRKSPVSHHSVSPAPTGRRSPPIPALRNRGTDRGNYLPIDYDPAGTRVVNNKYRDGDPLEIPVGNSDFVPFLRTVDILDPAKATSPMPLSREATQVANARKAYIKGMKPGNYGNRVDNYQDRMRMPNEQKRKDPILNPSLVTDHPTQRQDAILQQLSTMRENLMQRQRELETFSPTDLE</sequence>
<feature type="compositionally biased region" description="Basic and acidic residues" evidence="2">
    <location>
        <begin position="23"/>
        <end position="33"/>
    </location>
</feature>
<dbReference type="InterPro" id="IPR040467">
    <property type="entry name" value="CCDC66_dom"/>
</dbReference>
<feature type="compositionally biased region" description="Polar residues" evidence="2">
    <location>
        <begin position="547"/>
        <end position="564"/>
    </location>
</feature>
<dbReference type="OrthoDB" id="10042846at2759"/>
<dbReference type="InterPro" id="IPR039183">
    <property type="entry name" value="CCD66"/>
</dbReference>
<feature type="compositionally biased region" description="Basic and acidic residues" evidence="2">
    <location>
        <begin position="48"/>
        <end position="73"/>
    </location>
</feature>
<organism evidence="4 5">
    <name type="scientific">Crassostrea virginica</name>
    <name type="common">Eastern oyster</name>
    <dbReference type="NCBI Taxonomy" id="6565"/>
    <lineage>
        <taxon>Eukaryota</taxon>
        <taxon>Metazoa</taxon>
        <taxon>Spiralia</taxon>
        <taxon>Lophotrochozoa</taxon>
        <taxon>Mollusca</taxon>
        <taxon>Bivalvia</taxon>
        <taxon>Autobranchia</taxon>
        <taxon>Pteriomorphia</taxon>
        <taxon>Ostreida</taxon>
        <taxon>Ostreoidea</taxon>
        <taxon>Ostreidae</taxon>
        <taxon>Crassostrea</taxon>
    </lineage>
</organism>
<feature type="compositionally biased region" description="Basic and acidic residues" evidence="2">
    <location>
        <begin position="1102"/>
        <end position="1163"/>
    </location>
</feature>
<evidence type="ECO:0000256" key="1">
    <source>
        <dbReference type="SAM" id="Coils"/>
    </source>
</evidence>
<dbReference type="GO" id="GO:0005929">
    <property type="term" value="C:cilium"/>
    <property type="evidence" value="ECO:0007669"/>
    <property type="project" value="TreeGrafter"/>
</dbReference>
<feature type="compositionally biased region" description="Basic and acidic residues" evidence="2">
    <location>
        <begin position="1189"/>
        <end position="1207"/>
    </location>
</feature>
<feature type="region of interest" description="Disordered" evidence="2">
    <location>
        <begin position="1337"/>
        <end position="1357"/>
    </location>
</feature>
<feature type="compositionally biased region" description="Basic and acidic residues" evidence="2">
    <location>
        <begin position="443"/>
        <end position="481"/>
    </location>
</feature>
<protein>
    <submittedName>
        <fullName evidence="5">Trichohyalin-like isoform X1</fullName>
    </submittedName>
</protein>
<feature type="region of interest" description="Disordered" evidence="2">
    <location>
        <begin position="12"/>
        <end position="123"/>
    </location>
</feature>
<feature type="region of interest" description="Disordered" evidence="2">
    <location>
        <begin position="401"/>
        <end position="600"/>
    </location>
</feature>
<evidence type="ECO:0000256" key="2">
    <source>
        <dbReference type="SAM" id="MobiDB-lite"/>
    </source>
</evidence>
<feature type="compositionally biased region" description="Basic and acidic residues" evidence="2">
    <location>
        <begin position="283"/>
        <end position="362"/>
    </location>
</feature>
<dbReference type="Proteomes" id="UP000694844">
    <property type="component" value="Chromosome 8"/>
</dbReference>
<dbReference type="KEGG" id="cvn:111106830"/>
<feature type="compositionally biased region" description="Basic and acidic residues" evidence="2">
    <location>
        <begin position="688"/>
        <end position="724"/>
    </location>
</feature>
<feature type="compositionally biased region" description="Basic and acidic residues" evidence="2">
    <location>
        <begin position="151"/>
        <end position="187"/>
    </location>
</feature>
<dbReference type="PANTHER" id="PTHR22736:SF2">
    <property type="entry name" value="COILED-COIL DOMAIN-CONTAINING PROTEIN 66"/>
    <property type="match status" value="1"/>
</dbReference>
<evidence type="ECO:0000259" key="3">
    <source>
        <dbReference type="Pfam" id="PF15236"/>
    </source>
</evidence>
<feature type="compositionally biased region" description="Basic and acidic residues" evidence="2">
    <location>
        <begin position="401"/>
        <end position="426"/>
    </location>
</feature>
<dbReference type="GO" id="GO:0005874">
    <property type="term" value="C:microtubule"/>
    <property type="evidence" value="ECO:0007669"/>
    <property type="project" value="TreeGrafter"/>
</dbReference>
<dbReference type="GeneID" id="111106830"/>
<feature type="compositionally biased region" description="Basic and acidic residues" evidence="2">
    <location>
        <begin position="649"/>
        <end position="658"/>
    </location>
</feature>
<feature type="compositionally biased region" description="Basic and acidic residues" evidence="2">
    <location>
        <begin position="732"/>
        <end position="744"/>
    </location>
</feature>
<gene>
    <name evidence="5" type="primary">LOC111106830</name>
</gene>
<feature type="region of interest" description="Disordered" evidence="2">
    <location>
        <begin position="1013"/>
        <end position="1045"/>
    </location>
</feature>
<keyword evidence="4" id="KW-1185">Reference proteome</keyword>
<feature type="compositionally biased region" description="Polar residues" evidence="2">
    <location>
        <begin position="628"/>
        <end position="639"/>
    </location>
</feature>
<evidence type="ECO:0000313" key="5">
    <source>
        <dbReference type="RefSeq" id="XP_022297365.1"/>
    </source>
</evidence>
<feature type="region of interest" description="Disordered" evidence="2">
    <location>
        <begin position="1068"/>
        <end position="1249"/>
    </location>
</feature>
<feature type="coiled-coil region" evidence="1">
    <location>
        <begin position="813"/>
        <end position="863"/>
    </location>
</feature>
<feature type="compositionally biased region" description="Basic and acidic residues" evidence="2">
    <location>
        <begin position="238"/>
        <end position="276"/>
    </location>
</feature>
<keyword evidence="1" id="KW-0175">Coiled coil</keyword>
<feature type="compositionally biased region" description="Basic and acidic residues" evidence="2">
    <location>
        <begin position="82"/>
        <end position="94"/>
    </location>
</feature>
<feature type="compositionally biased region" description="Basic and acidic residues" evidence="2">
    <location>
        <begin position="211"/>
        <end position="230"/>
    </location>
</feature>
<accession>A0A8B8B1S4</accession>
<feature type="compositionally biased region" description="Basic residues" evidence="2">
    <location>
        <begin position="427"/>
        <end position="437"/>
    </location>
</feature>
<feature type="compositionally biased region" description="Basic and acidic residues" evidence="2">
    <location>
        <begin position="566"/>
        <end position="579"/>
    </location>
</feature>
<proteinExistence type="predicted"/>